<protein>
    <recommendedName>
        <fullName evidence="5">DNA 3'-5' helicase</fullName>
        <ecNumber evidence="5">5.6.2.4</ecNumber>
    </recommendedName>
</protein>
<dbReference type="GO" id="GO:0016787">
    <property type="term" value="F:hydrolase activity"/>
    <property type="evidence" value="ECO:0007669"/>
    <property type="project" value="UniProtKB-KW"/>
</dbReference>
<keyword evidence="2" id="KW-0547">Nucleotide-binding</keyword>
<evidence type="ECO:0000313" key="9">
    <source>
        <dbReference type="EMBL" id="KAJ3980716.1"/>
    </source>
</evidence>
<dbReference type="GO" id="GO:0003676">
    <property type="term" value="F:nucleic acid binding"/>
    <property type="evidence" value="ECO:0007669"/>
    <property type="project" value="InterPro"/>
</dbReference>
<reference evidence="9" key="1">
    <citation type="submission" date="2022-08" db="EMBL/GenBank/DDBJ databases">
        <authorList>
            <consortium name="DOE Joint Genome Institute"/>
            <person name="Min B."/>
            <person name="Riley R."/>
            <person name="Sierra-Patev S."/>
            <person name="Naranjo-Ortiz M."/>
            <person name="Looney B."/>
            <person name="Konkel Z."/>
            <person name="Slot J.C."/>
            <person name="Sakamoto Y."/>
            <person name="Steenwyk J.L."/>
            <person name="Rokas A."/>
            <person name="Carro J."/>
            <person name="Camarero S."/>
            <person name="Ferreira P."/>
            <person name="Molpeceres G."/>
            <person name="Ruiz-Duenas F.J."/>
            <person name="Serrano A."/>
            <person name="Henrissat B."/>
            <person name="Drula E."/>
            <person name="Hughes K.W."/>
            <person name="Mata J.L."/>
            <person name="Ishikawa N.K."/>
            <person name="Vargas-Isla R."/>
            <person name="Ushijima S."/>
            <person name="Smith C.A."/>
            <person name="Ahrendt S."/>
            <person name="Andreopoulos W."/>
            <person name="He G."/>
            <person name="Labutti K."/>
            <person name="Lipzen A."/>
            <person name="Ng V."/>
            <person name="Sandor L."/>
            <person name="Barry K."/>
            <person name="Martinez A.T."/>
            <person name="Xiao Y."/>
            <person name="Gibbons J.G."/>
            <person name="Terashima K."/>
            <person name="Hibbett D.S."/>
            <person name="Grigoriev I.V."/>
        </authorList>
    </citation>
    <scope>NUCLEOTIDE SEQUENCE</scope>
    <source>
        <strain evidence="9">TFB7829</strain>
    </source>
</reference>
<evidence type="ECO:0000256" key="4">
    <source>
        <dbReference type="ARBA" id="ARBA00034617"/>
    </source>
</evidence>
<dbReference type="InterPro" id="IPR011545">
    <property type="entry name" value="DEAD/DEAH_box_helicase_dom"/>
</dbReference>
<dbReference type="AlphaFoldDB" id="A0AA38PSV9"/>
<comment type="caution">
    <text evidence="9">The sequence shown here is derived from an EMBL/GenBank/DDBJ whole genome shotgun (WGS) entry which is preliminary data.</text>
</comment>
<dbReference type="EC" id="5.6.2.4" evidence="5"/>
<evidence type="ECO:0000259" key="7">
    <source>
        <dbReference type="PROSITE" id="PS51192"/>
    </source>
</evidence>
<evidence type="ECO:0000313" key="10">
    <source>
        <dbReference type="Proteomes" id="UP001163850"/>
    </source>
</evidence>
<proteinExistence type="inferred from homology"/>
<dbReference type="GO" id="GO:0005694">
    <property type="term" value="C:chromosome"/>
    <property type="evidence" value="ECO:0007669"/>
    <property type="project" value="TreeGrafter"/>
</dbReference>
<comment type="similarity">
    <text evidence="1">Belongs to the helicase family. RecQ subfamily.</text>
</comment>
<dbReference type="PROSITE" id="PS51192">
    <property type="entry name" value="HELICASE_ATP_BIND_1"/>
    <property type="match status" value="1"/>
</dbReference>
<comment type="catalytic activity">
    <reaction evidence="4">
        <text>Couples ATP hydrolysis with the unwinding of duplex DNA by translocating in the 3'-5' direction.</text>
        <dbReference type="EC" id="5.6.2.4"/>
    </reaction>
</comment>
<feature type="region of interest" description="Disordered" evidence="6">
    <location>
        <begin position="517"/>
        <end position="540"/>
    </location>
</feature>
<evidence type="ECO:0000256" key="6">
    <source>
        <dbReference type="SAM" id="MobiDB-lite"/>
    </source>
</evidence>
<dbReference type="Gene3D" id="3.40.50.300">
    <property type="entry name" value="P-loop containing nucleotide triphosphate hydrolases"/>
    <property type="match status" value="2"/>
</dbReference>
<evidence type="ECO:0000256" key="3">
    <source>
        <dbReference type="ARBA" id="ARBA00022840"/>
    </source>
</evidence>
<dbReference type="InterPro" id="IPR014001">
    <property type="entry name" value="Helicase_ATP-bd"/>
</dbReference>
<gene>
    <name evidence="9" type="ORF">F5890DRAFT_1557438</name>
</gene>
<dbReference type="GO" id="GO:0009378">
    <property type="term" value="F:four-way junction helicase activity"/>
    <property type="evidence" value="ECO:0007669"/>
    <property type="project" value="TreeGrafter"/>
</dbReference>
<dbReference type="SMART" id="SM00490">
    <property type="entry name" value="HELICc"/>
    <property type="match status" value="1"/>
</dbReference>
<dbReference type="SMART" id="SM00487">
    <property type="entry name" value="DEXDc"/>
    <property type="match status" value="1"/>
</dbReference>
<dbReference type="InterPro" id="IPR001650">
    <property type="entry name" value="Helicase_C-like"/>
</dbReference>
<evidence type="ECO:0000256" key="1">
    <source>
        <dbReference type="ARBA" id="ARBA00005446"/>
    </source>
</evidence>
<dbReference type="SUPFAM" id="SSF52540">
    <property type="entry name" value="P-loop containing nucleoside triphosphate hydrolases"/>
    <property type="match status" value="1"/>
</dbReference>
<dbReference type="PANTHER" id="PTHR13710:SF154">
    <property type="entry name" value="RECQ HELICASE, PUTATIVE (AFU_ORTHOLOGUE AFUA_6G14720)-RELATED"/>
    <property type="match status" value="1"/>
</dbReference>
<keyword evidence="9" id="KW-0378">Hydrolase</keyword>
<organism evidence="9 10">
    <name type="scientific">Lentinula detonsa</name>
    <dbReference type="NCBI Taxonomy" id="2804962"/>
    <lineage>
        <taxon>Eukaryota</taxon>
        <taxon>Fungi</taxon>
        <taxon>Dikarya</taxon>
        <taxon>Basidiomycota</taxon>
        <taxon>Agaricomycotina</taxon>
        <taxon>Agaricomycetes</taxon>
        <taxon>Agaricomycetidae</taxon>
        <taxon>Agaricales</taxon>
        <taxon>Marasmiineae</taxon>
        <taxon>Omphalotaceae</taxon>
        <taxon>Lentinula</taxon>
    </lineage>
</organism>
<dbReference type="EMBL" id="MU802164">
    <property type="protein sequence ID" value="KAJ3980716.1"/>
    <property type="molecule type" value="Genomic_DNA"/>
</dbReference>
<dbReference type="GO" id="GO:0005737">
    <property type="term" value="C:cytoplasm"/>
    <property type="evidence" value="ECO:0007669"/>
    <property type="project" value="TreeGrafter"/>
</dbReference>
<feature type="compositionally biased region" description="Pro residues" evidence="6">
    <location>
        <begin position="677"/>
        <end position="693"/>
    </location>
</feature>
<keyword evidence="3" id="KW-0067">ATP-binding</keyword>
<name>A0AA38PSV9_9AGAR</name>
<evidence type="ECO:0000256" key="2">
    <source>
        <dbReference type="ARBA" id="ARBA00022741"/>
    </source>
</evidence>
<sequence>MDAQLVSELTGIRSITSEQDAEKCLQCIPKELVPWDFLWSLETKDRVVAYKFCLLLWSITKDTKTPQVPRKLQLKAALSVYQHRSTLVVAGTNSGKTLVVILLVLLQQPGSITVMLSPFKRLQETMSVIISELSQSMKIHQGDPDWWKSHVFNRKTKSLGAVDILVTTVEQCFRSDSGHLSQMGQLLRLPSFQQKVCYQVVDEIHEAFFSGTPLYGAHAFRPKWGCIDELRRLSSTVPVLGLTASCPGHIMASINKAMGTPTYFHLQSALNRQNITYAFHCVVGGLHVPENFRCLVSPTFCDPAKHMRILIFCDNKQLTWTVRNALESFLPDEWKGKGVVLHYHSFMSQAYLTQAHKAFTTEGGLCRFLVATSGESTGVDFPDVDIVVNAGLPPSRKDKLQRAGRLVRREGKQGIFLILYEPWVNEVDLSEYENEWIIDPDRPRKKLATHASQRDRAPYSIVAALQKRECERKSDAKYLSDEHETAFIFTAKECCDAPEHGSSFNLQEYLPRKIYTQEEYDRDHPPPTKKPRGKGKYREKPQREVLISKLKHWRRSEHIANPFRAVYPEWRILHDKDVERVARLRPIDMLSVDDLYKCLCHEPSNDWKEAWGTKLFSLISDFDCSQSPPLISHPTSKKRKRKESDTQNDVPSPSAPRLITRIPVPPTAVTTEASRPCPMPRPRPMPRPNPKPLPKSFLEPNKENFDPFQV</sequence>
<feature type="compositionally biased region" description="Basic and acidic residues" evidence="6">
    <location>
        <begin position="517"/>
        <end position="526"/>
    </location>
</feature>
<evidence type="ECO:0000256" key="5">
    <source>
        <dbReference type="ARBA" id="ARBA00034808"/>
    </source>
</evidence>
<feature type="compositionally biased region" description="Basic and acidic residues" evidence="6">
    <location>
        <begin position="700"/>
        <end position="710"/>
    </location>
</feature>
<dbReference type="GO" id="GO:0000724">
    <property type="term" value="P:double-strand break repair via homologous recombination"/>
    <property type="evidence" value="ECO:0007669"/>
    <property type="project" value="TreeGrafter"/>
</dbReference>
<dbReference type="InterPro" id="IPR027417">
    <property type="entry name" value="P-loop_NTPase"/>
</dbReference>
<dbReference type="GO" id="GO:0005524">
    <property type="term" value="F:ATP binding"/>
    <property type="evidence" value="ECO:0007669"/>
    <property type="project" value="UniProtKB-KW"/>
</dbReference>
<dbReference type="Pfam" id="PF00271">
    <property type="entry name" value="Helicase_C"/>
    <property type="match status" value="1"/>
</dbReference>
<evidence type="ECO:0000259" key="8">
    <source>
        <dbReference type="PROSITE" id="PS51194"/>
    </source>
</evidence>
<feature type="domain" description="Helicase ATP-binding" evidence="7">
    <location>
        <begin position="77"/>
        <end position="264"/>
    </location>
</feature>
<feature type="region of interest" description="Disordered" evidence="6">
    <location>
        <begin position="627"/>
        <end position="710"/>
    </location>
</feature>
<dbReference type="Pfam" id="PF00270">
    <property type="entry name" value="DEAD"/>
    <property type="match status" value="1"/>
</dbReference>
<dbReference type="PROSITE" id="PS51194">
    <property type="entry name" value="HELICASE_CTER"/>
    <property type="match status" value="1"/>
</dbReference>
<feature type="domain" description="Helicase C-terminal" evidence="8">
    <location>
        <begin position="287"/>
        <end position="459"/>
    </location>
</feature>
<dbReference type="PANTHER" id="PTHR13710">
    <property type="entry name" value="DNA HELICASE RECQ FAMILY MEMBER"/>
    <property type="match status" value="1"/>
</dbReference>
<dbReference type="Proteomes" id="UP001163850">
    <property type="component" value="Unassembled WGS sequence"/>
</dbReference>
<dbReference type="GO" id="GO:0043138">
    <property type="term" value="F:3'-5' DNA helicase activity"/>
    <property type="evidence" value="ECO:0007669"/>
    <property type="project" value="UniProtKB-EC"/>
</dbReference>
<accession>A0AA38PSV9</accession>